<organism evidence="3 4">
    <name type="scientific">Fischerella thermalis CCMEE 5330</name>
    <dbReference type="NCBI Taxonomy" id="2019670"/>
    <lineage>
        <taxon>Bacteria</taxon>
        <taxon>Bacillati</taxon>
        <taxon>Cyanobacteriota</taxon>
        <taxon>Cyanophyceae</taxon>
        <taxon>Nostocales</taxon>
        <taxon>Hapalosiphonaceae</taxon>
        <taxon>Fischerella</taxon>
    </lineage>
</organism>
<reference evidence="3 4" key="1">
    <citation type="submission" date="2017-07" db="EMBL/GenBank/DDBJ databases">
        <title>Genomes of Fischerella (Mastigocladus) sp. strains.</title>
        <authorList>
            <person name="Miller S.R."/>
        </authorList>
    </citation>
    <scope>NUCLEOTIDE SEQUENCE [LARGE SCALE GENOMIC DNA]</scope>
    <source>
        <strain evidence="3 4">CCMEE 5330</strain>
    </source>
</reference>
<keyword evidence="1" id="KW-1133">Transmembrane helix</keyword>
<dbReference type="NCBIfam" id="TIGR02595">
    <property type="entry name" value="PEP_CTERM"/>
    <property type="match status" value="1"/>
</dbReference>
<dbReference type="Pfam" id="PF07589">
    <property type="entry name" value="PEP-CTERM"/>
    <property type="match status" value="1"/>
</dbReference>
<evidence type="ECO:0000256" key="1">
    <source>
        <dbReference type="SAM" id="Phobius"/>
    </source>
</evidence>
<comment type="caution">
    <text evidence="3">The sequence shown here is derived from an EMBL/GenBank/DDBJ whole genome shotgun (WGS) entry which is preliminary data.</text>
</comment>
<feature type="domain" description="Ice-binding protein C-terminal" evidence="2">
    <location>
        <begin position="9"/>
        <end position="31"/>
    </location>
</feature>
<protein>
    <recommendedName>
        <fullName evidence="2">Ice-binding protein C-terminal domain-containing protein</fullName>
    </recommendedName>
</protein>
<dbReference type="Proteomes" id="UP000234966">
    <property type="component" value="Unassembled WGS sequence"/>
</dbReference>
<keyword evidence="1" id="KW-0812">Transmembrane</keyword>
<name>A0A2N6LUN5_9CYAN</name>
<sequence length="33" mass="3544">MLLVEQDWVPEPASLLALGAGLAGLVGLRRRKN</sequence>
<dbReference type="EMBL" id="NMQI01000697">
    <property type="protein sequence ID" value="PMB38233.1"/>
    <property type="molecule type" value="Genomic_DNA"/>
</dbReference>
<evidence type="ECO:0000313" key="4">
    <source>
        <dbReference type="Proteomes" id="UP000234966"/>
    </source>
</evidence>
<dbReference type="AlphaFoldDB" id="A0A2N6LUN5"/>
<dbReference type="NCBIfam" id="TIGR03370">
    <property type="entry name" value="VPLPA-CTERM"/>
    <property type="match status" value="1"/>
</dbReference>
<gene>
    <name evidence="3" type="ORF">CEN41_24015</name>
</gene>
<dbReference type="InterPro" id="IPR013424">
    <property type="entry name" value="Ice-binding_C"/>
</dbReference>
<accession>A0A2N6LUN5</accession>
<feature type="transmembrane region" description="Helical" evidence="1">
    <location>
        <begin position="12"/>
        <end position="28"/>
    </location>
</feature>
<keyword evidence="1" id="KW-0472">Membrane</keyword>
<evidence type="ECO:0000259" key="2">
    <source>
        <dbReference type="Pfam" id="PF07589"/>
    </source>
</evidence>
<proteinExistence type="predicted"/>
<dbReference type="InterPro" id="IPR022472">
    <property type="entry name" value="VPLPA-CTERM"/>
</dbReference>
<evidence type="ECO:0000313" key="3">
    <source>
        <dbReference type="EMBL" id="PMB38233.1"/>
    </source>
</evidence>